<dbReference type="GO" id="GO:0031125">
    <property type="term" value="P:rRNA 3'-end processing"/>
    <property type="evidence" value="ECO:0007669"/>
    <property type="project" value="TreeGrafter"/>
</dbReference>
<dbReference type="RefSeq" id="WP_252853679.1">
    <property type="nucleotide sequence ID" value="NZ_JAMXLR010000056.1"/>
</dbReference>
<dbReference type="Pfam" id="PF01966">
    <property type="entry name" value="HD"/>
    <property type="match status" value="1"/>
</dbReference>
<proteinExistence type="predicted"/>
<dbReference type="PROSITE" id="PS51831">
    <property type="entry name" value="HD"/>
    <property type="match status" value="1"/>
</dbReference>
<dbReference type="CDD" id="cd00077">
    <property type="entry name" value="HDc"/>
    <property type="match status" value="1"/>
</dbReference>
<dbReference type="EMBL" id="JAMXLR010000056">
    <property type="protein sequence ID" value="MCO6045563.1"/>
    <property type="molecule type" value="Genomic_DNA"/>
</dbReference>
<dbReference type="PANTHER" id="PTHR37294:SF1">
    <property type="entry name" value="3'-5' EXORIBONUCLEASE YHAM"/>
    <property type="match status" value="1"/>
</dbReference>
<dbReference type="InterPro" id="IPR003607">
    <property type="entry name" value="HD/PDEase_dom"/>
</dbReference>
<comment type="caution">
    <text evidence="4">The sequence shown here is derived from an EMBL/GenBank/DDBJ whole genome shotgun (WGS) entry which is preliminary data.</text>
</comment>
<evidence type="ECO:0000256" key="2">
    <source>
        <dbReference type="SAM" id="MobiDB-lite"/>
    </source>
</evidence>
<evidence type="ECO:0000313" key="5">
    <source>
        <dbReference type="Proteomes" id="UP001155241"/>
    </source>
</evidence>
<name>A0A9X2FCF3_9BACT</name>
<dbReference type="Gene3D" id="1.10.3210.10">
    <property type="entry name" value="Hypothetical protein af1432"/>
    <property type="match status" value="1"/>
</dbReference>
<reference evidence="4" key="1">
    <citation type="submission" date="2022-06" db="EMBL/GenBank/DDBJ databases">
        <title>Aeoliella straminimaris, a novel planctomycete from sediments.</title>
        <authorList>
            <person name="Vitorino I.R."/>
            <person name="Lage O.M."/>
        </authorList>
    </citation>
    <scope>NUCLEOTIDE SEQUENCE</scope>
    <source>
        <strain evidence="4">ICT_H6.2</strain>
    </source>
</reference>
<dbReference type="Proteomes" id="UP001155241">
    <property type="component" value="Unassembled WGS sequence"/>
</dbReference>
<feature type="compositionally biased region" description="Basic and acidic residues" evidence="2">
    <location>
        <begin position="331"/>
        <end position="341"/>
    </location>
</feature>
<dbReference type="SUPFAM" id="SSF109604">
    <property type="entry name" value="HD-domain/PDEase-like"/>
    <property type="match status" value="1"/>
</dbReference>
<protein>
    <submittedName>
        <fullName evidence="4">HD domain-containing protein</fullName>
    </submittedName>
</protein>
<keyword evidence="5" id="KW-1185">Reference proteome</keyword>
<evidence type="ECO:0000313" key="4">
    <source>
        <dbReference type="EMBL" id="MCO6045563.1"/>
    </source>
</evidence>
<dbReference type="AlphaFoldDB" id="A0A9X2FCF3"/>
<feature type="region of interest" description="Disordered" evidence="2">
    <location>
        <begin position="312"/>
        <end position="341"/>
    </location>
</feature>
<organism evidence="4 5">
    <name type="scientific">Aeoliella straminimaris</name>
    <dbReference type="NCBI Taxonomy" id="2954799"/>
    <lineage>
        <taxon>Bacteria</taxon>
        <taxon>Pseudomonadati</taxon>
        <taxon>Planctomycetota</taxon>
        <taxon>Planctomycetia</taxon>
        <taxon>Pirellulales</taxon>
        <taxon>Lacipirellulaceae</taxon>
        <taxon>Aeoliella</taxon>
    </lineage>
</organism>
<feature type="domain" description="HD" evidence="3">
    <location>
        <begin position="172"/>
        <end position="300"/>
    </location>
</feature>
<accession>A0A9X2FCF3</accession>
<evidence type="ECO:0000256" key="1">
    <source>
        <dbReference type="ARBA" id="ARBA00022801"/>
    </source>
</evidence>
<dbReference type="InterPro" id="IPR050798">
    <property type="entry name" value="YhaM_exoribonuc/phosphodiest"/>
</dbReference>
<evidence type="ECO:0000259" key="3">
    <source>
        <dbReference type="PROSITE" id="PS51831"/>
    </source>
</evidence>
<keyword evidence="1" id="KW-0378">Hydrolase</keyword>
<dbReference type="GO" id="GO:0016787">
    <property type="term" value="F:hydrolase activity"/>
    <property type="evidence" value="ECO:0007669"/>
    <property type="project" value="UniProtKB-KW"/>
</dbReference>
<dbReference type="PANTHER" id="PTHR37294">
    <property type="entry name" value="3'-5' EXORIBONUCLEASE YHAM"/>
    <property type="match status" value="1"/>
</dbReference>
<sequence>MSDAIEITTLHEMTPGELGDFFALLADKQVLATKDGKPYYRVSFCDAGREVSFPIWSDSTHAAACRDEWQVGDFYKLRAELRDSNYGMQLEIHRIRPVEESDKQDGFDPLMCAPRSKFDPEAMYDEMMQIAEEAIEDEALRELVTGIYESHREELLVMPAAQYNHHSYLSGYLEHVLNVTRNTRMLVEQYHQLYSDADPSIDVGVAVAGAMLHDIGKLRELVTGPAGATYTASGTLIGHILQGRDILREAAVGTEVDADTLLRLEHIIVAHQRLPEWGSPKPPMTPEALIVHHADDLDAKMQMMVAAIAEDPGDGEFTSKRNALRQPIYRGKKEPGEAEEE</sequence>
<dbReference type="SMART" id="SM00471">
    <property type="entry name" value="HDc"/>
    <property type="match status" value="1"/>
</dbReference>
<dbReference type="InterPro" id="IPR006674">
    <property type="entry name" value="HD_domain"/>
</dbReference>
<gene>
    <name evidence="4" type="ORF">NG895_16750</name>
</gene>